<evidence type="ECO:0008006" key="4">
    <source>
        <dbReference type="Google" id="ProtNLM"/>
    </source>
</evidence>
<dbReference type="EMBL" id="MBTG01000007">
    <property type="protein sequence ID" value="OPH59394.1"/>
    <property type="molecule type" value="Genomic_DNA"/>
</dbReference>
<reference evidence="3" key="1">
    <citation type="submission" date="2016-07" db="EMBL/GenBank/DDBJ databases">
        <authorList>
            <person name="Florea S."/>
            <person name="Webb J.S."/>
            <person name="Jaromczyk J."/>
            <person name="Schardl C.L."/>
        </authorList>
    </citation>
    <scope>NUCLEOTIDE SEQUENCE [LARGE SCALE GENOMIC DNA]</scope>
    <source>
        <strain evidence="3">CY1</strain>
    </source>
</reference>
<dbReference type="AlphaFoldDB" id="A0A1V4HP39"/>
<organism evidence="2 3">
    <name type="scientific">Paenibacillus ferrarius</name>
    <dbReference type="NCBI Taxonomy" id="1469647"/>
    <lineage>
        <taxon>Bacteria</taxon>
        <taxon>Bacillati</taxon>
        <taxon>Bacillota</taxon>
        <taxon>Bacilli</taxon>
        <taxon>Bacillales</taxon>
        <taxon>Paenibacillaceae</taxon>
        <taxon>Paenibacillus</taxon>
    </lineage>
</organism>
<evidence type="ECO:0000256" key="1">
    <source>
        <dbReference type="SAM" id="Phobius"/>
    </source>
</evidence>
<gene>
    <name evidence="2" type="ORF">BC351_21035</name>
</gene>
<dbReference type="PANTHER" id="PTHR40070:SF1">
    <property type="entry name" value="UPF0478 PROTEIN YTXG"/>
    <property type="match status" value="1"/>
</dbReference>
<comment type="caution">
    <text evidence="2">The sequence shown here is derived from an EMBL/GenBank/DDBJ whole genome shotgun (WGS) entry which is preliminary data.</text>
</comment>
<keyword evidence="1" id="KW-0812">Transmembrane</keyword>
<dbReference type="PANTHER" id="PTHR40070">
    <property type="entry name" value="UPF0478 PROTEIN YTXG"/>
    <property type="match status" value="1"/>
</dbReference>
<evidence type="ECO:0000313" key="3">
    <source>
        <dbReference type="Proteomes" id="UP000190626"/>
    </source>
</evidence>
<keyword evidence="1" id="KW-0472">Membrane</keyword>
<feature type="transmembrane region" description="Helical" evidence="1">
    <location>
        <begin position="6"/>
        <end position="24"/>
    </location>
</feature>
<dbReference type="Pfam" id="PF06103">
    <property type="entry name" value="DUF948"/>
    <property type="match status" value="1"/>
</dbReference>
<sequence>MEMLIQISAIIVAVAFVFLVFYLIQTLKSLKHSLDEITSTMGQMKNEVTQISSEVQDVILNTNEMAIDVRVKLAKLNHLFGSVNDVGQVIHELTTSVKQSATSLISAVKQTSIMKEGAKPSPKWQAIIQGAAISFDMWQKMKTKKSPHTGVMK</sequence>
<dbReference type="InterPro" id="IPR009293">
    <property type="entry name" value="UPF0478"/>
</dbReference>
<accession>A0A1V4HP39</accession>
<proteinExistence type="predicted"/>
<protein>
    <recommendedName>
        <fullName evidence="4">General stress protein</fullName>
    </recommendedName>
</protein>
<name>A0A1V4HP39_9BACL</name>
<dbReference type="Gene3D" id="1.10.287.950">
    <property type="entry name" value="Methyl-accepting chemotaxis protein"/>
    <property type="match status" value="1"/>
</dbReference>
<evidence type="ECO:0000313" key="2">
    <source>
        <dbReference type="EMBL" id="OPH59394.1"/>
    </source>
</evidence>
<dbReference type="STRING" id="1469647.BC351_21035"/>
<dbReference type="Proteomes" id="UP000190626">
    <property type="component" value="Unassembled WGS sequence"/>
</dbReference>
<keyword evidence="3" id="KW-1185">Reference proteome</keyword>
<keyword evidence="1" id="KW-1133">Transmembrane helix</keyword>